<feature type="domain" description="Major facilitator superfamily (MFS) profile" evidence="10">
    <location>
        <begin position="71"/>
        <end position="455"/>
    </location>
</feature>
<dbReference type="InterPro" id="IPR005829">
    <property type="entry name" value="Sugar_transporter_CS"/>
</dbReference>
<feature type="transmembrane region" description="Helical" evidence="9">
    <location>
        <begin position="430"/>
        <end position="450"/>
    </location>
</feature>
<dbReference type="Pfam" id="PF07690">
    <property type="entry name" value="MFS_1"/>
    <property type="match status" value="1"/>
</dbReference>
<feature type="transmembrane region" description="Helical" evidence="9">
    <location>
        <begin position="344"/>
        <end position="361"/>
    </location>
</feature>
<sequence length="462" mass="47374">MTETASRCQPPTTTAPDGPSAGGRAVPSARVPAPTTPRPQTPAPAVDTAKRDPGASSSAEAAPTYRPNARYVLLLGMMCALPAISNDIYLPSLPDVARDLGTSATAAQLTMTAMMLGGAVGQLVIGPLSDRFGRRAPVLVGVALHVLTSLLCAFVVNVEMLIGLRVAQGFFNASATVVAMAVIRDRFVGADASRLISRLMLVIGIAPLFAPSVGGLIAGELGWRAVFVALALFGVALWVVVLRRLPETLPAARRRDGGLRTALSGYRRLLRDRHFVALAIMPGLGNAVLMSYVVGSPFVLQEGYGLSSHEFSLLFALNGVGLVAGAQVNAALVRRVAPIRIIRVVLPLSLGLTLALLGVAITGVGGLPVLLVMLWLVLAMVNFAPPNASALALSRHGEIAGTAAAMIGATQATISGVVSPLSSLLGGDSVAMAGVMVGAATAALLVLALATPAYRRGGAWSG</sequence>
<feature type="compositionally biased region" description="Low complexity" evidence="8">
    <location>
        <begin position="24"/>
        <end position="33"/>
    </location>
</feature>
<reference evidence="12" key="1">
    <citation type="submission" date="2011-04" db="EMBL/GenBank/DDBJ databases">
        <title>Complete sequence of Cellvibrio gilvus ATCC 13127.</title>
        <authorList>
            <person name="Lucas S."/>
            <person name="Han J."/>
            <person name="Lapidus A."/>
            <person name="Cheng J.-F."/>
            <person name="Goodwin L."/>
            <person name="Pitluck S."/>
            <person name="Peters L."/>
            <person name="Munk A."/>
            <person name="Detter J.C."/>
            <person name="Han C."/>
            <person name="Tapia R."/>
            <person name="Land M."/>
            <person name="Hauser L."/>
            <person name="Kyrpides N."/>
            <person name="Ivanova N."/>
            <person name="Ovchinnikova G."/>
            <person name="Pagani I."/>
            <person name="Mead D."/>
            <person name="Brumm P."/>
            <person name="Woyke T."/>
        </authorList>
    </citation>
    <scope>NUCLEOTIDE SEQUENCE [LARGE SCALE GENOMIC DNA]</scope>
    <source>
        <strain evidence="12">ATCC 13127 / NRRL B-14078</strain>
    </source>
</reference>
<keyword evidence="12" id="KW-1185">Reference proteome</keyword>
<evidence type="ECO:0000256" key="8">
    <source>
        <dbReference type="SAM" id="MobiDB-lite"/>
    </source>
</evidence>
<dbReference type="AlphaFoldDB" id="F8A2J7"/>
<name>F8A2J7_CELGA</name>
<evidence type="ECO:0000256" key="3">
    <source>
        <dbReference type="ARBA" id="ARBA00022448"/>
    </source>
</evidence>
<evidence type="ECO:0000256" key="4">
    <source>
        <dbReference type="ARBA" id="ARBA00022475"/>
    </source>
</evidence>
<dbReference type="PROSITE" id="PS00216">
    <property type="entry name" value="SUGAR_TRANSPORT_1"/>
    <property type="match status" value="1"/>
</dbReference>
<feature type="transmembrane region" description="Helical" evidence="9">
    <location>
        <begin position="275"/>
        <end position="299"/>
    </location>
</feature>
<dbReference type="STRING" id="593907.Celgi_2491"/>
<dbReference type="PANTHER" id="PTHR23502">
    <property type="entry name" value="MAJOR FACILITATOR SUPERFAMILY"/>
    <property type="match status" value="1"/>
</dbReference>
<comment type="subcellular location">
    <subcellularLocation>
        <location evidence="1">Cell membrane</location>
        <topology evidence="1">Multi-pass membrane protein</topology>
    </subcellularLocation>
</comment>
<comment type="similarity">
    <text evidence="2">Belongs to the major facilitator superfamily. Bcr/CmlA family.</text>
</comment>
<evidence type="ECO:0000259" key="10">
    <source>
        <dbReference type="PROSITE" id="PS50850"/>
    </source>
</evidence>
<dbReference type="InterPro" id="IPR020846">
    <property type="entry name" value="MFS_dom"/>
</dbReference>
<dbReference type="GO" id="GO:0005886">
    <property type="term" value="C:plasma membrane"/>
    <property type="evidence" value="ECO:0007669"/>
    <property type="project" value="UniProtKB-SubCell"/>
</dbReference>
<feature type="transmembrane region" description="Helical" evidence="9">
    <location>
        <begin position="109"/>
        <end position="129"/>
    </location>
</feature>
<dbReference type="RefSeq" id="WP_013884508.1">
    <property type="nucleotide sequence ID" value="NC_015671.1"/>
</dbReference>
<dbReference type="InterPro" id="IPR004812">
    <property type="entry name" value="Efflux_drug-R_Bcr/CmlA"/>
</dbReference>
<dbReference type="PANTHER" id="PTHR23502:SF132">
    <property type="entry name" value="POLYAMINE TRANSPORTER 2-RELATED"/>
    <property type="match status" value="1"/>
</dbReference>
<evidence type="ECO:0000256" key="5">
    <source>
        <dbReference type="ARBA" id="ARBA00022692"/>
    </source>
</evidence>
<feature type="transmembrane region" description="Helical" evidence="9">
    <location>
        <begin position="71"/>
        <end position="89"/>
    </location>
</feature>
<dbReference type="GO" id="GO:0042910">
    <property type="term" value="F:xenobiotic transmembrane transporter activity"/>
    <property type="evidence" value="ECO:0007669"/>
    <property type="project" value="InterPro"/>
</dbReference>
<feature type="compositionally biased region" description="Polar residues" evidence="8">
    <location>
        <begin position="1"/>
        <end position="15"/>
    </location>
</feature>
<evidence type="ECO:0000313" key="11">
    <source>
        <dbReference type="EMBL" id="AEI12990.1"/>
    </source>
</evidence>
<feature type="transmembrane region" description="Helical" evidence="9">
    <location>
        <begin position="367"/>
        <end position="385"/>
    </location>
</feature>
<dbReference type="NCBIfam" id="TIGR00710">
    <property type="entry name" value="efflux_Bcr_CflA"/>
    <property type="match status" value="1"/>
</dbReference>
<evidence type="ECO:0000256" key="9">
    <source>
        <dbReference type="SAM" id="Phobius"/>
    </source>
</evidence>
<feature type="transmembrane region" description="Helical" evidence="9">
    <location>
        <begin position="223"/>
        <end position="245"/>
    </location>
</feature>
<evidence type="ECO:0000256" key="2">
    <source>
        <dbReference type="ARBA" id="ARBA00006236"/>
    </source>
</evidence>
<feature type="transmembrane region" description="Helical" evidence="9">
    <location>
        <begin position="195"/>
        <end position="217"/>
    </location>
</feature>
<dbReference type="CDD" id="cd17320">
    <property type="entry name" value="MFS_MdfA_MDR_like"/>
    <property type="match status" value="1"/>
</dbReference>
<dbReference type="Gene3D" id="1.20.1720.10">
    <property type="entry name" value="Multidrug resistance protein D"/>
    <property type="match status" value="1"/>
</dbReference>
<feature type="transmembrane region" description="Helical" evidence="9">
    <location>
        <begin position="311"/>
        <end position="332"/>
    </location>
</feature>
<proteinExistence type="inferred from homology"/>
<evidence type="ECO:0000256" key="6">
    <source>
        <dbReference type="ARBA" id="ARBA00022989"/>
    </source>
</evidence>
<dbReference type="HOGENOM" id="CLU_001265_47_0_11"/>
<organism evidence="11 12">
    <name type="scientific">Cellulomonas gilvus (strain ATCC 13127 / NRRL B-14078)</name>
    <name type="common">Cellvibrio gilvus</name>
    <dbReference type="NCBI Taxonomy" id="593907"/>
    <lineage>
        <taxon>Bacteria</taxon>
        <taxon>Bacillati</taxon>
        <taxon>Actinomycetota</taxon>
        <taxon>Actinomycetes</taxon>
        <taxon>Micrococcales</taxon>
        <taxon>Cellulomonadaceae</taxon>
        <taxon>Cellulomonas</taxon>
    </lineage>
</organism>
<dbReference type="KEGG" id="cga:Celgi_2491"/>
<dbReference type="PROSITE" id="PS50850">
    <property type="entry name" value="MFS"/>
    <property type="match status" value="1"/>
</dbReference>
<keyword evidence="6 9" id="KW-1133">Transmembrane helix</keyword>
<keyword evidence="7 9" id="KW-0472">Membrane</keyword>
<feature type="transmembrane region" description="Helical" evidence="9">
    <location>
        <begin position="136"/>
        <end position="156"/>
    </location>
</feature>
<feature type="transmembrane region" description="Helical" evidence="9">
    <location>
        <begin position="162"/>
        <end position="183"/>
    </location>
</feature>
<evidence type="ECO:0000313" key="12">
    <source>
        <dbReference type="Proteomes" id="UP000000485"/>
    </source>
</evidence>
<dbReference type="InterPro" id="IPR011701">
    <property type="entry name" value="MFS"/>
</dbReference>
<dbReference type="Proteomes" id="UP000000485">
    <property type="component" value="Chromosome"/>
</dbReference>
<dbReference type="GO" id="GO:1990961">
    <property type="term" value="P:xenobiotic detoxification by transmembrane export across the plasma membrane"/>
    <property type="evidence" value="ECO:0007669"/>
    <property type="project" value="InterPro"/>
</dbReference>
<gene>
    <name evidence="11" type="ordered locus">Celgi_2491</name>
</gene>
<protein>
    <submittedName>
        <fullName evidence="11">Drug resistance transporter, Bcr/CflA subfamily</fullName>
    </submittedName>
</protein>
<dbReference type="InterPro" id="IPR036259">
    <property type="entry name" value="MFS_trans_sf"/>
</dbReference>
<evidence type="ECO:0000256" key="7">
    <source>
        <dbReference type="ARBA" id="ARBA00023136"/>
    </source>
</evidence>
<dbReference type="SUPFAM" id="SSF103473">
    <property type="entry name" value="MFS general substrate transporter"/>
    <property type="match status" value="1"/>
</dbReference>
<accession>F8A2J7</accession>
<feature type="region of interest" description="Disordered" evidence="8">
    <location>
        <begin position="1"/>
        <end position="62"/>
    </location>
</feature>
<dbReference type="eggNOG" id="COG0477">
    <property type="taxonomic scope" value="Bacteria"/>
</dbReference>
<keyword evidence="3" id="KW-0813">Transport</keyword>
<evidence type="ECO:0000256" key="1">
    <source>
        <dbReference type="ARBA" id="ARBA00004651"/>
    </source>
</evidence>
<keyword evidence="5 9" id="KW-0812">Transmembrane</keyword>
<feature type="transmembrane region" description="Helical" evidence="9">
    <location>
        <begin position="397"/>
        <end position="418"/>
    </location>
</feature>
<keyword evidence="4" id="KW-1003">Cell membrane</keyword>
<dbReference type="OrthoDB" id="9814303at2"/>
<dbReference type="EMBL" id="CP002665">
    <property type="protein sequence ID" value="AEI12990.1"/>
    <property type="molecule type" value="Genomic_DNA"/>
</dbReference>